<dbReference type="Proteomes" id="UP001152803">
    <property type="component" value="Unassembled WGS sequence"/>
</dbReference>
<sequence length="76" mass="8423">MARRGIASGNRSCTHEGDQTKGSRVPTITPAGDTVWVQLFELPHPNPCQRQQVMTISSSTDPFPRNKLLAYLSQLQ</sequence>
<proteinExistence type="predicted"/>
<reference evidence="2" key="1">
    <citation type="journal article" date="2023" name="Science">
        <title>Genome structures resolve the early diversification of teleost fishes.</title>
        <authorList>
            <person name="Parey E."/>
            <person name="Louis A."/>
            <person name="Montfort J."/>
            <person name="Bouchez O."/>
            <person name="Roques C."/>
            <person name="Iampietro C."/>
            <person name="Lluch J."/>
            <person name="Castinel A."/>
            <person name="Donnadieu C."/>
            <person name="Desvignes T."/>
            <person name="Floi Bucao C."/>
            <person name="Jouanno E."/>
            <person name="Wen M."/>
            <person name="Mejri S."/>
            <person name="Dirks R."/>
            <person name="Jansen H."/>
            <person name="Henkel C."/>
            <person name="Chen W.J."/>
            <person name="Zahm M."/>
            <person name="Cabau C."/>
            <person name="Klopp C."/>
            <person name="Thompson A.W."/>
            <person name="Robinson-Rechavi M."/>
            <person name="Braasch I."/>
            <person name="Lecointre G."/>
            <person name="Bobe J."/>
            <person name="Postlethwait J.H."/>
            <person name="Berthelot C."/>
            <person name="Roest Crollius H."/>
            <person name="Guiguen Y."/>
        </authorList>
    </citation>
    <scope>NUCLEOTIDE SEQUENCE</scope>
    <source>
        <strain evidence="2">Concon-B</strain>
    </source>
</reference>
<feature type="non-terminal residue" evidence="2">
    <location>
        <position position="76"/>
    </location>
</feature>
<gene>
    <name evidence="2" type="ORF">COCON_G00213160</name>
</gene>
<accession>A0A9Q1HNB8</accession>
<evidence type="ECO:0000313" key="2">
    <source>
        <dbReference type="EMBL" id="KAJ8252004.1"/>
    </source>
</evidence>
<comment type="caution">
    <text evidence="2">The sequence shown here is derived from an EMBL/GenBank/DDBJ whole genome shotgun (WGS) entry which is preliminary data.</text>
</comment>
<evidence type="ECO:0000256" key="1">
    <source>
        <dbReference type="SAM" id="MobiDB-lite"/>
    </source>
</evidence>
<feature type="region of interest" description="Disordered" evidence="1">
    <location>
        <begin position="1"/>
        <end position="29"/>
    </location>
</feature>
<keyword evidence="3" id="KW-1185">Reference proteome</keyword>
<dbReference type="EMBL" id="JAFJMO010000017">
    <property type="protein sequence ID" value="KAJ8252004.1"/>
    <property type="molecule type" value="Genomic_DNA"/>
</dbReference>
<organism evidence="2 3">
    <name type="scientific">Conger conger</name>
    <name type="common">Conger eel</name>
    <name type="synonym">Muraena conger</name>
    <dbReference type="NCBI Taxonomy" id="82655"/>
    <lineage>
        <taxon>Eukaryota</taxon>
        <taxon>Metazoa</taxon>
        <taxon>Chordata</taxon>
        <taxon>Craniata</taxon>
        <taxon>Vertebrata</taxon>
        <taxon>Euteleostomi</taxon>
        <taxon>Actinopterygii</taxon>
        <taxon>Neopterygii</taxon>
        <taxon>Teleostei</taxon>
        <taxon>Anguilliformes</taxon>
        <taxon>Congridae</taxon>
        <taxon>Conger</taxon>
    </lineage>
</organism>
<evidence type="ECO:0000313" key="3">
    <source>
        <dbReference type="Proteomes" id="UP001152803"/>
    </source>
</evidence>
<dbReference type="AlphaFoldDB" id="A0A9Q1HNB8"/>
<name>A0A9Q1HNB8_CONCO</name>
<protein>
    <submittedName>
        <fullName evidence="2">Uncharacterized protein</fullName>
    </submittedName>
</protein>